<keyword evidence="2" id="KW-1185">Reference proteome</keyword>
<dbReference type="Proteomes" id="UP000027382">
    <property type="component" value="Segment"/>
</dbReference>
<sequence>MNEFNMDIELFLAIDKFLLPGVKVGSLNIDVSANAGKPEGTVILSHLLVYKDGVSHVFLVDHEEKGITMALFDEVGCGAAPIPGGEERLTKQVLQMMMAIASGEGVNNGTTH</sequence>
<dbReference type="RefSeq" id="YP_009099159.1">
    <property type="nucleotide sequence ID" value="NC_025423.1"/>
</dbReference>
<dbReference type="KEGG" id="vg:22277058"/>
<evidence type="ECO:0000313" key="1">
    <source>
        <dbReference type="EMBL" id="AID50550.1"/>
    </source>
</evidence>
<organism evidence="1 2">
    <name type="scientific">Bacillus phage CP-51</name>
    <dbReference type="NCBI Taxonomy" id="1391188"/>
    <lineage>
        <taxon>Viruses</taxon>
        <taxon>Duplodnaviria</taxon>
        <taxon>Heunggongvirae</taxon>
        <taxon>Uroviricota</taxon>
        <taxon>Caudoviricetes</taxon>
        <taxon>Herelleviridae</taxon>
        <taxon>Spounavirinae</taxon>
        <taxon>Siminovitchvirus</taxon>
        <taxon>Siminovitchvirus CP51</taxon>
    </lineage>
</organism>
<proteinExistence type="predicted"/>
<reference evidence="1" key="1">
    <citation type="journal article" date="2014" name="Virology">
        <title>The odd one out: Bacillus ACT bacteriophage CP-51 exhibits unusual properties compared to related Spounavirinae W.Ph. and Bastille.</title>
        <authorList>
            <person name="Klumpp J."/>
            <person name="Schmuki M."/>
            <person name="Sozhamannan S."/>
            <person name="Beyer W."/>
            <person name="Fouts D.E."/>
            <person name="Bernbach V."/>
            <person name="Calendar R."/>
            <person name="Loessner M.J."/>
        </authorList>
    </citation>
    <scope>NUCLEOTIDE SEQUENCE [LARGE SCALE GENOMIC DNA]</scope>
</reference>
<dbReference type="OrthoDB" id="32417at10239"/>
<evidence type="ECO:0000313" key="2">
    <source>
        <dbReference type="Proteomes" id="UP000027382"/>
    </source>
</evidence>
<name>A0A068EMU4_9CAUD</name>
<protein>
    <submittedName>
        <fullName evidence="1">Uncharacterized protein</fullName>
    </submittedName>
</protein>
<dbReference type="GeneID" id="22277058"/>
<dbReference type="EMBL" id="KF554508">
    <property type="protein sequence ID" value="AID50550.1"/>
    <property type="molecule type" value="Genomic_DNA"/>
</dbReference>
<accession>A0A068EMU4</accession>